<feature type="transmembrane region" description="Helical" evidence="6">
    <location>
        <begin position="733"/>
        <end position="752"/>
    </location>
</feature>
<evidence type="ECO:0000256" key="2">
    <source>
        <dbReference type="ARBA" id="ARBA00022692"/>
    </source>
</evidence>
<evidence type="ECO:0000256" key="4">
    <source>
        <dbReference type="ARBA" id="ARBA00023136"/>
    </source>
</evidence>
<dbReference type="InParanoid" id="A8XHX5"/>
<dbReference type="HOGENOM" id="CLU_346554_0_0_1"/>
<feature type="compositionally biased region" description="Basic and acidic residues" evidence="5">
    <location>
        <begin position="804"/>
        <end position="815"/>
    </location>
</feature>
<dbReference type="InterPro" id="IPR005829">
    <property type="entry name" value="Sugar_transporter_CS"/>
</dbReference>
<feature type="transmembrane region" description="Helical" evidence="6">
    <location>
        <begin position="381"/>
        <end position="397"/>
    </location>
</feature>
<sequence>MLLVLCNLKEYPENAREIRQTVERRRHYLNIVYATSILTFQMATTIGWQNYLSEAYAHLAGSSDNILHGVMMLCLVLESFLLYMAIYSKRSALLVLLIIFFFIQCALKLLQISMTYPTAPGYRKKFSDLTRYSEYDAMNLTYDAVMFICALICCAMCCAATWHFTPLVIVKMNYKETQEDAVAQAMKKLMKTKLTTYDVCSSDEESAHKISRGPNGKHFISKSQHKKSFSTQITENADVTVTTSGARTSKSESNMNIPPGQWRLDVMIMVLYQMALFFSAQLVFVIFLEYMPKTYCNTGGYHKEWIIATVTLSEKQCYKLTSKCLSDYDRNEPNICLAPNGSKSQFDECVEDKKYLYFKSAQYDYQQDCTSLTHYSASTNMYLGVLFANLVLGILADKLGRRPIYFASISIGVVSLVLSAAIPSLTAFYIFRFTTGVGVAGAQIVGWSYGSEMISAKRRFQLRTFSNWANARILLTFVAFITREWHTASYLCAAISALIFPILWKLPESPVFLEQKHKIEKANEAREQLADFCGLEYEEKEPEAINNLKKITLMDMWRNKRLRTNFLVLCFMWFYVGMATYITDLNGADMSKNLYVGQFLSGLLLTISKIAFGFAEPRFEWLGRRTVFLFSQGVAMIAYVAILIALFTDSKVSFQNFSVSKIFFQESTWYLIVYLCAYSFQALSTETCYLSVAELIPTDVRVTVAAITNICLRLGTILASLTKPLKFSFEPGLFLINLVVCSIGITVVYFHLEESRNVNLQNVGQDEVSDSGDSQTMIESDKKSGSGESGTTEAAETSGTTEVEAERGESNSKLA</sequence>
<dbReference type="STRING" id="6238.A8XHX5"/>
<evidence type="ECO:0000256" key="1">
    <source>
        <dbReference type="ARBA" id="ARBA00004141"/>
    </source>
</evidence>
<dbReference type="InterPro" id="IPR036259">
    <property type="entry name" value="MFS_trans_sf"/>
</dbReference>
<protein>
    <submittedName>
        <fullName evidence="8">Protein CBG13370</fullName>
    </submittedName>
</protein>
<feature type="transmembrane region" description="Helical" evidence="6">
    <location>
        <begin position="404"/>
        <end position="422"/>
    </location>
</feature>
<reference evidence="8 9" key="2">
    <citation type="journal article" date="2011" name="PLoS Genet.">
        <title>Caenorhabditis briggsae recombinant inbred line genotypes reveal inter-strain incompatibility and the evolution of recombination.</title>
        <authorList>
            <person name="Ross J.A."/>
            <person name="Koboldt D.C."/>
            <person name="Staisch J.E."/>
            <person name="Chamberlin H.M."/>
            <person name="Gupta B.P."/>
            <person name="Miller R.D."/>
            <person name="Baird S.E."/>
            <person name="Haag E.S."/>
        </authorList>
    </citation>
    <scope>NUCLEOTIDE SEQUENCE [LARGE SCALE GENOMIC DNA]</scope>
    <source>
        <strain evidence="8 9">AF16</strain>
    </source>
</reference>
<feature type="compositionally biased region" description="Low complexity" evidence="5">
    <location>
        <begin position="789"/>
        <end position="802"/>
    </location>
</feature>
<dbReference type="eggNOG" id="KOG0255">
    <property type="taxonomic scope" value="Eukaryota"/>
</dbReference>
<evidence type="ECO:0000313" key="10">
    <source>
        <dbReference type="WormBase" id="CBG13370"/>
    </source>
</evidence>
<dbReference type="WormBase" id="CBG13370">
    <property type="protein sequence ID" value="CBP44924"/>
    <property type="gene ID" value="WBGene00034147"/>
</dbReference>
<evidence type="ECO:0000259" key="7">
    <source>
        <dbReference type="PROSITE" id="PS50850"/>
    </source>
</evidence>
<dbReference type="AlphaFoldDB" id="A8XHX5"/>
<dbReference type="Proteomes" id="UP000008549">
    <property type="component" value="Unassembled WGS sequence"/>
</dbReference>
<feature type="transmembrane region" description="Helical" evidence="6">
    <location>
        <begin position="144"/>
        <end position="165"/>
    </location>
</feature>
<dbReference type="RefSeq" id="XP_045095166.1">
    <property type="nucleotide sequence ID" value="XM_045241868.1"/>
</dbReference>
<keyword evidence="2 6" id="KW-0812">Transmembrane</keyword>
<keyword evidence="4 6" id="KW-0472">Membrane</keyword>
<accession>A8XHX5</accession>
<name>A8XHX5_CAEBR</name>
<feature type="transmembrane region" description="Helical" evidence="6">
    <location>
        <begin position="93"/>
        <end position="114"/>
    </location>
</feature>
<feature type="transmembrane region" description="Helical" evidence="6">
    <location>
        <begin position="668"/>
        <end position="690"/>
    </location>
</feature>
<dbReference type="InterPro" id="IPR005828">
    <property type="entry name" value="MFS_sugar_transport-like"/>
</dbReference>
<evidence type="ECO:0000313" key="8">
    <source>
        <dbReference type="EMBL" id="CAP32241.2"/>
    </source>
</evidence>
<dbReference type="EMBL" id="HE600919">
    <property type="protein sequence ID" value="CAP32241.2"/>
    <property type="molecule type" value="Genomic_DNA"/>
</dbReference>
<keyword evidence="3 6" id="KW-1133">Transmembrane helix</keyword>
<evidence type="ECO:0000256" key="3">
    <source>
        <dbReference type="ARBA" id="ARBA00022989"/>
    </source>
</evidence>
<organism evidence="8 9">
    <name type="scientific">Caenorhabditis briggsae</name>
    <dbReference type="NCBI Taxonomy" id="6238"/>
    <lineage>
        <taxon>Eukaryota</taxon>
        <taxon>Metazoa</taxon>
        <taxon>Ecdysozoa</taxon>
        <taxon>Nematoda</taxon>
        <taxon>Chromadorea</taxon>
        <taxon>Rhabditida</taxon>
        <taxon>Rhabditina</taxon>
        <taxon>Rhabditomorpha</taxon>
        <taxon>Rhabditoidea</taxon>
        <taxon>Rhabditidae</taxon>
        <taxon>Peloderinae</taxon>
        <taxon>Caenorhabditis</taxon>
    </lineage>
</organism>
<feature type="transmembrane region" description="Helical" evidence="6">
    <location>
        <begin position="28"/>
        <end position="46"/>
    </location>
</feature>
<evidence type="ECO:0000256" key="5">
    <source>
        <dbReference type="SAM" id="MobiDB-lite"/>
    </source>
</evidence>
<feature type="domain" description="Major facilitator superfamily (MFS) profile" evidence="7">
    <location>
        <begin position="268"/>
        <end position="756"/>
    </location>
</feature>
<dbReference type="Pfam" id="PF00083">
    <property type="entry name" value="Sugar_tr"/>
    <property type="match status" value="1"/>
</dbReference>
<feature type="transmembrane region" description="Helical" evidence="6">
    <location>
        <begin position="66"/>
        <end position="86"/>
    </location>
</feature>
<dbReference type="OMA" id="GMATYIT"/>
<gene>
    <name evidence="8 10" type="ORF">CBG13370</name>
    <name evidence="8" type="ORF">CBG_13370</name>
</gene>
<dbReference type="GeneID" id="8573011"/>
<feature type="region of interest" description="Disordered" evidence="5">
    <location>
        <begin position="763"/>
        <end position="815"/>
    </location>
</feature>
<dbReference type="GO" id="GO:0022857">
    <property type="term" value="F:transmembrane transporter activity"/>
    <property type="evidence" value="ECO:0007669"/>
    <property type="project" value="InterPro"/>
</dbReference>
<dbReference type="PROSITE" id="PS00216">
    <property type="entry name" value="SUGAR_TRANSPORT_1"/>
    <property type="match status" value="1"/>
</dbReference>
<dbReference type="FunCoup" id="A8XHX5">
    <property type="interactions" value="7"/>
</dbReference>
<feature type="transmembrane region" description="Helical" evidence="6">
    <location>
        <begin position="266"/>
        <end position="288"/>
    </location>
</feature>
<feature type="transmembrane region" description="Helical" evidence="6">
    <location>
        <begin position="564"/>
        <end position="583"/>
    </location>
</feature>
<feature type="transmembrane region" description="Helical" evidence="6">
    <location>
        <begin position="595"/>
        <end position="615"/>
    </location>
</feature>
<keyword evidence="9" id="KW-1185">Reference proteome</keyword>
<dbReference type="Gene3D" id="1.20.1250.20">
    <property type="entry name" value="MFS general substrate transporter like domains"/>
    <property type="match status" value="1"/>
</dbReference>
<evidence type="ECO:0000313" key="9">
    <source>
        <dbReference type="Proteomes" id="UP000008549"/>
    </source>
</evidence>
<dbReference type="InterPro" id="IPR020846">
    <property type="entry name" value="MFS_dom"/>
</dbReference>
<dbReference type="GO" id="GO:0016020">
    <property type="term" value="C:membrane"/>
    <property type="evidence" value="ECO:0007669"/>
    <property type="project" value="UniProtKB-SubCell"/>
</dbReference>
<dbReference type="KEGG" id="cbr:CBG_13370"/>
<feature type="transmembrane region" description="Helical" evidence="6">
    <location>
        <begin position="702"/>
        <end position="721"/>
    </location>
</feature>
<evidence type="ECO:0000256" key="6">
    <source>
        <dbReference type="SAM" id="Phobius"/>
    </source>
</evidence>
<dbReference type="CTD" id="8573011"/>
<dbReference type="SUPFAM" id="SSF103473">
    <property type="entry name" value="MFS general substrate transporter"/>
    <property type="match status" value="1"/>
</dbReference>
<dbReference type="PANTHER" id="PTHR24064">
    <property type="entry name" value="SOLUTE CARRIER FAMILY 22 MEMBER"/>
    <property type="match status" value="1"/>
</dbReference>
<reference evidence="8 9" key="1">
    <citation type="journal article" date="2003" name="PLoS Biol.">
        <title>The genome sequence of Caenorhabditis briggsae: a platform for comparative genomics.</title>
        <authorList>
            <person name="Stein L.D."/>
            <person name="Bao Z."/>
            <person name="Blasiar D."/>
            <person name="Blumenthal T."/>
            <person name="Brent M.R."/>
            <person name="Chen N."/>
            <person name="Chinwalla A."/>
            <person name="Clarke L."/>
            <person name="Clee C."/>
            <person name="Coghlan A."/>
            <person name="Coulson A."/>
            <person name="D'Eustachio P."/>
            <person name="Fitch D.H."/>
            <person name="Fulton L.A."/>
            <person name="Fulton R.E."/>
            <person name="Griffiths-Jones S."/>
            <person name="Harris T.W."/>
            <person name="Hillier L.W."/>
            <person name="Kamath R."/>
            <person name="Kuwabara P.E."/>
            <person name="Mardis E.R."/>
            <person name="Marra M.A."/>
            <person name="Miner T.L."/>
            <person name="Minx P."/>
            <person name="Mullikin J.C."/>
            <person name="Plumb R.W."/>
            <person name="Rogers J."/>
            <person name="Schein J.E."/>
            <person name="Sohrmann M."/>
            <person name="Spieth J."/>
            <person name="Stajich J.E."/>
            <person name="Wei C."/>
            <person name="Willey D."/>
            <person name="Wilson R.K."/>
            <person name="Durbin R."/>
            <person name="Waterston R.H."/>
        </authorList>
    </citation>
    <scope>NUCLEOTIDE SEQUENCE [LARGE SCALE GENOMIC DNA]</scope>
    <source>
        <strain evidence="8 9">AF16</strain>
    </source>
</reference>
<feature type="transmembrane region" description="Helical" evidence="6">
    <location>
        <begin position="428"/>
        <end position="450"/>
    </location>
</feature>
<proteinExistence type="predicted"/>
<dbReference type="PROSITE" id="PS50850">
    <property type="entry name" value="MFS"/>
    <property type="match status" value="1"/>
</dbReference>
<comment type="subcellular location">
    <subcellularLocation>
        <location evidence="1">Membrane</location>
        <topology evidence="1">Multi-pass membrane protein</topology>
    </subcellularLocation>
</comment>
<feature type="transmembrane region" description="Helical" evidence="6">
    <location>
        <begin position="627"/>
        <end position="648"/>
    </location>
</feature>